<dbReference type="SUPFAM" id="SSF49879">
    <property type="entry name" value="SMAD/FHA domain"/>
    <property type="match status" value="1"/>
</dbReference>
<organism evidence="4 5">
    <name type="scientific">Frondihabitans sucicola</name>
    <dbReference type="NCBI Taxonomy" id="1268041"/>
    <lineage>
        <taxon>Bacteria</taxon>
        <taxon>Bacillati</taxon>
        <taxon>Actinomycetota</taxon>
        <taxon>Actinomycetes</taxon>
        <taxon>Micrococcales</taxon>
        <taxon>Microbacteriaceae</taxon>
        <taxon>Frondihabitans</taxon>
    </lineage>
</organism>
<sequence>MGLLDNFERRLERAVNGAFSKTFRSGVQPLEITSALRHELDVKAAVVSRDRILVPNDFRVNLAEADYARMNEMGGALIDELTQLVKNHAAAQSYSFAGPVRVALDADPALSVGILRITSANVREDDVVWTGVVEVDGRRHTLRKGRTVIGRGSEADITVQDTGTSRKHVEILWDGTRAQATDLGSTNGSKLDGVPLSKAALAPDSFIQIGRTRIVFRVLPVSTSSNSPADPRRDGSSARDDRRDGGALR</sequence>
<feature type="region of interest" description="Disordered" evidence="2">
    <location>
        <begin position="222"/>
        <end position="249"/>
    </location>
</feature>
<dbReference type="CDD" id="cd00060">
    <property type="entry name" value="FHA"/>
    <property type="match status" value="1"/>
</dbReference>
<feature type="compositionally biased region" description="Basic and acidic residues" evidence="2">
    <location>
        <begin position="230"/>
        <end position="249"/>
    </location>
</feature>
<evidence type="ECO:0000256" key="1">
    <source>
        <dbReference type="ARBA" id="ARBA00022553"/>
    </source>
</evidence>
<dbReference type="InterPro" id="IPR050923">
    <property type="entry name" value="Cell_Proc_Reg/RNA_Proc"/>
</dbReference>
<reference evidence="5" key="1">
    <citation type="journal article" date="2019" name="Int. J. Syst. Evol. Microbiol.">
        <title>The Global Catalogue of Microorganisms (GCM) 10K type strain sequencing project: providing services to taxonomists for standard genome sequencing and annotation.</title>
        <authorList>
            <consortium name="The Broad Institute Genomics Platform"/>
            <consortium name="The Broad Institute Genome Sequencing Center for Infectious Disease"/>
            <person name="Wu L."/>
            <person name="Ma J."/>
        </authorList>
    </citation>
    <scope>NUCLEOTIDE SEQUENCE [LARGE SCALE GENOMIC DNA]</scope>
    <source>
        <strain evidence="5">NBRC 108728</strain>
    </source>
</reference>
<dbReference type="InterPro" id="IPR042287">
    <property type="entry name" value="FhaA_N_sf"/>
</dbReference>
<protein>
    <recommendedName>
        <fullName evidence="3">FHA domain-containing protein</fullName>
    </recommendedName>
</protein>
<dbReference type="Pfam" id="PF00498">
    <property type="entry name" value="FHA"/>
    <property type="match status" value="1"/>
</dbReference>
<evidence type="ECO:0000259" key="3">
    <source>
        <dbReference type="PROSITE" id="PS50006"/>
    </source>
</evidence>
<accession>A0ABM8GJZ8</accession>
<dbReference type="PANTHER" id="PTHR23308">
    <property type="entry name" value="NUCLEAR INHIBITOR OF PROTEIN PHOSPHATASE-1"/>
    <property type="match status" value="1"/>
</dbReference>
<keyword evidence="1" id="KW-0597">Phosphoprotein</keyword>
<dbReference type="InterPro" id="IPR000253">
    <property type="entry name" value="FHA_dom"/>
</dbReference>
<dbReference type="SMART" id="SM00240">
    <property type="entry name" value="FHA"/>
    <property type="match status" value="1"/>
</dbReference>
<dbReference type="InterPro" id="IPR022128">
    <property type="entry name" value="FhaA_N"/>
</dbReference>
<dbReference type="RefSeq" id="WP_286345649.1">
    <property type="nucleotide sequence ID" value="NZ_AP027732.1"/>
</dbReference>
<dbReference type="Gene3D" id="2.60.200.20">
    <property type="match status" value="1"/>
</dbReference>
<gene>
    <name evidence="4" type="ORF">GCM10025867_09520</name>
</gene>
<dbReference type="PROSITE" id="PS50006">
    <property type="entry name" value="FHA_DOMAIN"/>
    <property type="match status" value="1"/>
</dbReference>
<proteinExistence type="predicted"/>
<name>A0ABM8GJZ8_9MICO</name>
<evidence type="ECO:0000313" key="4">
    <source>
        <dbReference type="EMBL" id="BDZ48711.1"/>
    </source>
</evidence>
<dbReference type="Pfam" id="PF12401">
    <property type="entry name" value="FhaA_N"/>
    <property type="match status" value="1"/>
</dbReference>
<dbReference type="InterPro" id="IPR008984">
    <property type="entry name" value="SMAD_FHA_dom_sf"/>
</dbReference>
<dbReference type="Gene3D" id="3.30.2320.60">
    <property type="entry name" value="FhaA, phosphopeptide-binding domain (DUF3662)"/>
    <property type="match status" value="1"/>
</dbReference>
<feature type="domain" description="FHA" evidence="3">
    <location>
        <begin position="147"/>
        <end position="196"/>
    </location>
</feature>
<dbReference type="EMBL" id="AP027732">
    <property type="protein sequence ID" value="BDZ48711.1"/>
    <property type="molecule type" value="Genomic_DNA"/>
</dbReference>
<evidence type="ECO:0000313" key="5">
    <source>
        <dbReference type="Proteomes" id="UP001321486"/>
    </source>
</evidence>
<dbReference type="Proteomes" id="UP001321486">
    <property type="component" value="Chromosome"/>
</dbReference>
<evidence type="ECO:0000256" key="2">
    <source>
        <dbReference type="SAM" id="MobiDB-lite"/>
    </source>
</evidence>
<keyword evidence="5" id="KW-1185">Reference proteome</keyword>